<reference evidence="1 2" key="1">
    <citation type="submission" date="2016-02" db="EMBL/GenBank/DDBJ databases">
        <authorList>
            <person name="Wen L."/>
            <person name="He K."/>
            <person name="Yang H."/>
        </authorList>
    </citation>
    <scope>NUCLEOTIDE SEQUENCE [LARGE SCALE GENOMIC DNA]</scope>
    <source>
        <strain evidence="1 2">DSM 22607</strain>
    </source>
</reference>
<accession>A0A136Q7A5</accession>
<evidence type="ECO:0000313" key="1">
    <source>
        <dbReference type="EMBL" id="KXK66558.1"/>
    </source>
</evidence>
<name>A0A136Q7A5_9FIRM</name>
<dbReference type="Proteomes" id="UP000070366">
    <property type="component" value="Unassembled WGS sequence"/>
</dbReference>
<evidence type="ECO:0000313" key="2">
    <source>
        <dbReference type="Proteomes" id="UP000070366"/>
    </source>
</evidence>
<protein>
    <submittedName>
        <fullName evidence="1">Uncharacterized protein</fullName>
    </submittedName>
</protein>
<dbReference type="AlphaFoldDB" id="A0A136Q7A5"/>
<organism evidence="1 2">
    <name type="scientific">Christensenella minuta</name>
    <dbReference type="NCBI Taxonomy" id="626937"/>
    <lineage>
        <taxon>Bacteria</taxon>
        <taxon>Bacillati</taxon>
        <taxon>Bacillota</taxon>
        <taxon>Clostridia</taxon>
        <taxon>Christensenellales</taxon>
        <taxon>Christensenellaceae</taxon>
        <taxon>Christensenella</taxon>
    </lineage>
</organism>
<keyword evidence="2" id="KW-1185">Reference proteome</keyword>
<gene>
    <name evidence="1" type="ORF">HMPREF3293_00601</name>
</gene>
<proteinExistence type="predicted"/>
<comment type="caution">
    <text evidence="1">The sequence shown here is derived from an EMBL/GenBank/DDBJ whole genome shotgun (WGS) entry which is preliminary data.</text>
</comment>
<dbReference type="STRING" id="626937.HMPREF3293_00601"/>
<dbReference type="EMBL" id="LSZW01000040">
    <property type="protein sequence ID" value="KXK66558.1"/>
    <property type="molecule type" value="Genomic_DNA"/>
</dbReference>
<sequence>MILQNTATIWIYHARGNGEQTLKMSCAQKTGQDVRGWSGIGQRLSFALRPHLRFGILSFLMYNNIQ</sequence>